<feature type="compositionally biased region" description="Low complexity" evidence="1">
    <location>
        <begin position="31"/>
        <end position="41"/>
    </location>
</feature>
<accession>A0ABR9UJZ9</accession>
<evidence type="ECO:0000259" key="3">
    <source>
        <dbReference type="Pfam" id="PF01471"/>
    </source>
</evidence>
<feature type="compositionally biased region" description="Polar residues" evidence="1">
    <location>
        <begin position="80"/>
        <end position="92"/>
    </location>
</feature>
<comment type="caution">
    <text evidence="4">The sequence shown here is derived from an EMBL/GenBank/DDBJ whole genome shotgun (WGS) entry which is preliminary data.</text>
</comment>
<feature type="compositionally biased region" description="Polar residues" evidence="1">
    <location>
        <begin position="42"/>
        <end position="52"/>
    </location>
</feature>
<dbReference type="Pfam" id="PF01471">
    <property type="entry name" value="PG_binding_1"/>
    <property type="match status" value="2"/>
</dbReference>
<evidence type="ECO:0000256" key="2">
    <source>
        <dbReference type="SAM" id="SignalP"/>
    </source>
</evidence>
<evidence type="ECO:0000256" key="1">
    <source>
        <dbReference type="SAM" id="MobiDB-lite"/>
    </source>
</evidence>
<feature type="domain" description="Peptidoglycan binding-like" evidence="3">
    <location>
        <begin position="161"/>
        <end position="217"/>
    </location>
</feature>
<evidence type="ECO:0000313" key="5">
    <source>
        <dbReference type="Proteomes" id="UP000640725"/>
    </source>
</evidence>
<dbReference type="InterPro" id="IPR002477">
    <property type="entry name" value="Peptidoglycan-bd-like"/>
</dbReference>
<gene>
    <name evidence="4" type="ORF">IQ236_22115</name>
</gene>
<dbReference type="RefSeq" id="WP_193871283.1">
    <property type="nucleotide sequence ID" value="NZ_JADEWU010000072.1"/>
</dbReference>
<sequence length="270" mass="28900">MGIRTAIIAGLFSLVLPAFAPVAFATSSSSLGLTESGQEGSNSGFTSSVTDTETARRELFSEPFYQVEPQPSRRRERVLSQGTEGSQVTGLQQHLKAHGFSPGKIDSVFGPRTTASVRAFQAAKGLEVTGVVDRNTWQALSAEPQISSPVQEESLLARGSRGSDVRILQERLEAKGYNPGPIDGILGSRTLTALHEFQIAQGLETSNSVNEATWTALNGASLGQETPANLTEEKVISPEENSNLIQEETTDLGNNSEEEVFNLEGFTNSN</sequence>
<proteinExistence type="predicted"/>
<feature type="chain" id="PRO_5046069626" evidence="2">
    <location>
        <begin position="21"/>
        <end position="270"/>
    </location>
</feature>
<keyword evidence="2" id="KW-0732">Signal</keyword>
<protein>
    <submittedName>
        <fullName evidence="4">Peptidoglycan-binding protein</fullName>
    </submittedName>
</protein>
<dbReference type="Gene3D" id="1.10.101.10">
    <property type="entry name" value="PGBD-like superfamily/PGBD"/>
    <property type="match status" value="2"/>
</dbReference>
<evidence type="ECO:0000313" key="4">
    <source>
        <dbReference type="EMBL" id="MBE9145889.1"/>
    </source>
</evidence>
<reference evidence="4 5" key="1">
    <citation type="submission" date="2020-10" db="EMBL/GenBank/DDBJ databases">
        <authorList>
            <person name="Castelo-Branco R."/>
            <person name="Eusebio N."/>
            <person name="Adriana R."/>
            <person name="Vieira A."/>
            <person name="Brugerolle De Fraissinette N."/>
            <person name="Rezende De Castro R."/>
            <person name="Schneider M.P."/>
            <person name="Vasconcelos V."/>
            <person name="Leao P.N."/>
        </authorList>
    </citation>
    <scope>NUCLEOTIDE SEQUENCE [LARGE SCALE GENOMIC DNA]</scope>
    <source>
        <strain evidence="4 5">LEGE 06226</strain>
    </source>
</reference>
<dbReference type="EMBL" id="JADEWU010000072">
    <property type="protein sequence ID" value="MBE9145889.1"/>
    <property type="molecule type" value="Genomic_DNA"/>
</dbReference>
<organism evidence="4 5">
    <name type="scientific">Planktothrix mougeotii LEGE 06226</name>
    <dbReference type="NCBI Taxonomy" id="1828728"/>
    <lineage>
        <taxon>Bacteria</taxon>
        <taxon>Bacillati</taxon>
        <taxon>Cyanobacteriota</taxon>
        <taxon>Cyanophyceae</taxon>
        <taxon>Oscillatoriophycideae</taxon>
        <taxon>Oscillatoriales</taxon>
        <taxon>Microcoleaceae</taxon>
        <taxon>Planktothrix</taxon>
    </lineage>
</organism>
<dbReference type="InterPro" id="IPR036366">
    <property type="entry name" value="PGBDSf"/>
</dbReference>
<dbReference type="InterPro" id="IPR036365">
    <property type="entry name" value="PGBD-like_sf"/>
</dbReference>
<dbReference type="Proteomes" id="UP000640725">
    <property type="component" value="Unassembled WGS sequence"/>
</dbReference>
<keyword evidence="5" id="KW-1185">Reference proteome</keyword>
<feature type="signal peptide" evidence="2">
    <location>
        <begin position="1"/>
        <end position="20"/>
    </location>
</feature>
<name>A0ABR9UJZ9_9CYAN</name>
<dbReference type="SUPFAM" id="SSF47090">
    <property type="entry name" value="PGBD-like"/>
    <property type="match status" value="2"/>
</dbReference>
<feature type="region of interest" description="Disordered" evidence="1">
    <location>
        <begin position="31"/>
        <end position="52"/>
    </location>
</feature>
<feature type="domain" description="Peptidoglycan binding-like" evidence="3">
    <location>
        <begin position="85"/>
        <end position="140"/>
    </location>
</feature>
<feature type="region of interest" description="Disordered" evidence="1">
    <location>
        <begin position="70"/>
        <end position="92"/>
    </location>
</feature>